<dbReference type="HOGENOM" id="CLU_201009_0_0_5"/>
<keyword evidence="2" id="KW-1185">Reference proteome</keyword>
<proteinExistence type="predicted"/>
<dbReference type="KEGG" id="bsi:BS1330_II0387"/>
<protein>
    <submittedName>
        <fullName evidence="1">Uncharacterized protein</fullName>
    </submittedName>
</protein>
<organism evidence="1 2">
    <name type="scientific">Brucella suis biovar 1 (strain 1330)</name>
    <dbReference type="NCBI Taxonomy" id="204722"/>
    <lineage>
        <taxon>Bacteria</taxon>
        <taxon>Pseudomonadati</taxon>
        <taxon>Pseudomonadota</taxon>
        <taxon>Alphaproteobacteria</taxon>
        <taxon>Hyphomicrobiales</taxon>
        <taxon>Brucellaceae</taxon>
        <taxon>Brucella/Ochrobactrum group</taxon>
        <taxon>Brucella</taxon>
    </lineage>
</organism>
<dbReference type="EMBL" id="CP002998">
    <property type="protein sequence ID" value="AEM19867.1"/>
    <property type="molecule type" value="Genomic_DNA"/>
</dbReference>
<name>A0A0H3GA97_BRUSU</name>
<dbReference type="AlphaFoldDB" id="A0A0H3GA97"/>
<accession>A0A0H3GA97</accession>
<evidence type="ECO:0000313" key="2">
    <source>
        <dbReference type="Proteomes" id="UP000007104"/>
    </source>
</evidence>
<reference evidence="1 2" key="1">
    <citation type="journal article" date="2011" name="J. Bacteriol.">
        <title>Revised genome sequence of Brucella suis 1330.</title>
        <authorList>
            <person name="Tae H."/>
            <person name="Shallom S."/>
            <person name="Settlage R."/>
            <person name="Preston D."/>
            <person name="Adams L.G."/>
            <person name="Garner H.R."/>
        </authorList>
    </citation>
    <scope>NUCLEOTIDE SEQUENCE [LARGE SCALE GENOMIC DNA]</scope>
    <source>
        <strain evidence="1 2">1330</strain>
    </source>
</reference>
<evidence type="ECO:0000313" key="1">
    <source>
        <dbReference type="EMBL" id="AEM19867.1"/>
    </source>
</evidence>
<sequence>MSYNGKCDGTLAVEEPCAGGGLVSPLYKCLSAPVAGQVVCVRFRGVFFGKAVVDVTYPDHVVMFLFSESVQNA</sequence>
<dbReference type="Proteomes" id="UP000007104">
    <property type="component" value="Chromosome II"/>
</dbReference>
<gene>
    <name evidence="1" type="ordered locus">BS1330_II0387</name>
</gene>
<dbReference type="KEGG" id="bms:BRA0390"/>